<dbReference type="Proteomes" id="UP000032141">
    <property type="component" value="Chromosome C2"/>
</dbReference>
<dbReference type="HOGENOM" id="CLU_1789562_0_0_1"/>
<proteinExistence type="predicted"/>
<organism evidence="2 3">
    <name type="scientific">Brassica oleracea var. oleracea</name>
    <dbReference type="NCBI Taxonomy" id="109376"/>
    <lineage>
        <taxon>Eukaryota</taxon>
        <taxon>Viridiplantae</taxon>
        <taxon>Streptophyta</taxon>
        <taxon>Embryophyta</taxon>
        <taxon>Tracheophyta</taxon>
        <taxon>Spermatophyta</taxon>
        <taxon>Magnoliopsida</taxon>
        <taxon>eudicotyledons</taxon>
        <taxon>Gunneridae</taxon>
        <taxon>Pentapetalae</taxon>
        <taxon>rosids</taxon>
        <taxon>malvids</taxon>
        <taxon>Brassicales</taxon>
        <taxon>Brassicaceae</taxon>
        <taxon>Brassiceae</taxon>
        <taxon>Brassica</taxon>
    </lineage>
</organism>
<feature type="region of interest" description="Disordered" evidence="1">
    <location>
        <begin position="46"/>
        <end position="82"/>
    </location>
</feature>
<dbReference type="Gramene" id="Bo2g048250.1">
    <property type="protein sequence ID" value="Bo2g048250.1"/>
    <property type="gene ID" value="Bo2g048250"/>
</dbReference>
<dbReference type="eggNOG" id="KOG0017">
    <property type="taxonomic scope" value="Eukaryota"/>
</dbReference>
<accession>A0A0D3AMW5</accession>
<protein>
    <submittedName>
        <fullName evidence="2">Uncharacterized protein</fullName>
    </submittedName>
</protein>
<name>A0A0D3AMW5_BRAOL</name>
<evidence type="ECO:0000313" key="3">
    <source>
        <dbReference type="Proteomes" id="UP000032141"/>
    </source>
</evidence>
<reference evidence="2" key="2">
    <citation type="submission" date="2015-03" db="UniProtKB">
        <authorList>
            <consortium name="EnsemblPlants"/>
        </authorList>
    </citation>
    <scope>IDENTIFICATION</scope>
</reference>
<evidence type="ECO:0000313" key="2">
    <source>
        <dbReference type="EnsemblPlants" id="Bo2g048250.1"/>
    </source>
</evidence>
<evidence type="ECO:0000256" key="1">
    <source>
        <dbReference type="SAM" id="MobiDB-lite"/>
    </source>
</evidence>
<reference evidence="2 3" key="1">
    <citation type="journal article" date="2014" name="Genome Biol.">
        <title>Transcriptome and methylome profiling reveals relics of genome dominance in the mesopolyploid Brassica oleracea.</title>
        <authorList>
            <person name="Parkin I.A."/>
            <person name="Koh C."/>
            <person name="Tang H."/>
            <person name="Robinson S.J."/>
            <person name="Kagale S."/>
            <person name="Clarke W.E."/>
            <person name="Town C.D."/>
            <person name="Nixon J."/>
            <person name="Krishnakumar V."/>
            <person name="Bidwell S.L."/>
            <person name="Denoeud F."/>
            <person name="Belcram H."/>
            <person name="Links M.G."/>
            <person name="Just J."/>
            <person name="Clarke C."/>
            <person name="Bender T."/>
            <person name="Huebert T."/>
            <person name="Mason A.S."/>
            <person name="Pires J.C."/>
            <person name="Barker G."/>
            <person name="Moore J."/>
            <person name="Walley P.G."/>
            <person name="Manoli S."/>
            <person name="Batley J."/>
            <person name="Edwards D."/>
            <person name="Nelson M.N."/>
            <person name="Wang X."/>
            <person name="Paterson A.H."/>
            <person name="King G."/>
            <person name="Bancroft I."/>
            <person name="Chalhoub B."/>
            <person name="Sharpe A.G."/>
        </authorList>
    </citation>
    <scope>NUCLEOTIDE SEQUENCE</scope>
    <source>
        <strain evidence="2 3">cv. TO1000</strain>
    </source>
</reference>
<sequence>MKAEYCGTITCGASSIEKTKAEGVGIEKEGLDGKFSKELCDEHLESAKREEMSRATKAAHDKKKIVKEPHPPPLDKTPHTLTLHPMKFKDGAIEYKIKCKGRSKPFSSARAIITLQLQNDPIKLQELLSRILTITLESGKDPPPPLSA</sequence>
<keyword evidence="3" id="KW-1185">Reference proteome</keyword>
<dbReference type="EnsemblPlants" id="Bo2g048250.1">
    <property type="protein sequence ID" value="Bo2g048250.1"/>
    <property type="gene ID" value="Bo2g048250"/>
</dbReference>
<dbReference type="AlphaFoldDB" id="A0A0D3AMW5"/>